<dbReference type="OrthoDB" id="2799149at2759"/>
<dbReference type="SUPFAM" id="SSF57756">
    <property type="entry name" value="Retrovirus zinc finger-like domains"/>
    <property type="match status" value="1"/>
</dbReference>
<dbReference type="PROSITE" id="PS50158">
    <property type="entry name" value="ZF_CCHC"/>
    <property type="match status" value="1"/>
</dbReference>
<dbReference type="HOGENOM" id="CLU_481995_0_0_1"/>
<dbReference type="InterPro" id="IPR036875">
    <property type="entry name" value="Znf_CCHC_sf"/>
</dbReference>
<feature type="non-terminal residue" evidence="5">
    <location>
        <position position="566"/>
    </location>
</feature>
<keyword evidence="1" id="KW-0507">mRNA processing</keyword>
<dbReference type="EMBL" id="KN833927">
    <property type="protein sequence ID" value="KIK14684.1"/>
    <property type="molecule type" value="Genomic_DNA"/>
</dbReference>
<dbReference type="Proteomes" id="UP000054018">
    <property type="component" value="Unassembled WGS sequence"/>
</dbReference>
<evidence type="ECO:0000256" key="1">
    <source>
        <dbReference type="ARBA" id="ARBA00022664"/>
    </source>
</evidence>
<gene>
    <name evidence="5" type="ORF">PISMIDRAFT_17127</name>
</gene>
<evidence type="ECO:0000259" key="4">
    <source>
        <dbReference type="PROSITE" id="PS50158"/>
    </source>
</evidence>
<keyword evidence="2" id="KW-0863">Zinc-finger</keyword>
<evidence type="ECO:0000313" key="5">
    <source>
        <dbReference type="EMBL" id="KIK14684.1"/>
    </source>
</evidence>
<keyword evidence="2" id="KW-0479">Metal-binding</keyword>
<feature type="region of interest" description="Disordered" evidence="3">
    <location>
        <begin position="136"/>
        <end position="164"/>
    </location>
</feature>
<evidence type="ECO:0000256" key="2">
    <source>
        <dbReference type="PROSITE-ProRule" id="PRU00047"/>
    </source>
</evidence>
<proteinExistence type="predicted"/>
<accession>A0A0C9YLF9</accession>
<keyword evidence="2" id="KW-0862">Zinc</keyword>
<name>A0A0C9YLF9_9AGAM</name>
<dbReference type="InterPro" id="IPR001878">
    <property type="entry name" value="Znf_CCHC"/>
</dbReference>
<dbReference type="GO" id="GO:0006397">
    <property type="term" value="P:mRNA processing"/>
    <property type="evidence" value="ECO:0007669"/>
    <property type="project" value="UniProtKB-KW"/>
</dbReference>
<feature type="region of interest" description="Disordered" evidence="3">
    <location>
        <begin position="378"/>
        <end position="397"/>
    </location>
</feature>
<evidence type="ECO:0000256" key="3">
    <source>
        <dbReference type="SAM" id="MobiDB-lite"/>
    </source>
</evidence>
<protein>
    <recommendedName>
        <fullName evidence="4">CCHC-type domain-containing protein</fullName>
    </recommendedName>
</protein>
<evidence type="ECO:0000313" key="6">
    <source>
        <dbReference type="Proteomes" id="UP000054018"/>
    </source>
</evidence>
<dbReference type="STRING" id="765257.A0A0C9YLF9"/>
<dbReference type="CDD" id="cd00303">
    <property type="entry name" value="retropepsin_like"/>
    <property type="match status" value="1"/>
</dbReference>
<organism evidence="5 6">
    <name type="scientific">Pisolithus microcarpus 441</name>
    <dbReference type="NCBI Taxonomy" id="765257"/>
    <lineage>
        <taxon>Eukaryota</taxon>
        <taxon>Fungi</taxon>
        <taxon>Dikarya</taxon>
        <taxon>Basidiomycota</taxon>
        <taxon>Agaricomycotina</taxon>
        <taxon>Agaricomycetes</taxon>
        <taxon>Agaricomycetidae</taxon>
        <taxon>Boletales</taxon>
        <taxon>Sclerodermatineae</taxon>
        <taxon>Pisolithaceae</taxon>
        <taxon>Pisolithus</taxon>
    </lineage>
</organism>
<reference evidence="6" key="2">
    <citation type="submission" date="2015-01" db="EMBL/GenBank/DDBJ databases">
        <title>Evolutionary Origins and Diversification of the Mycorrhizal Mutualists.</title>
        <authorList>
            <consortium name="DOE Joint Genome Institute"/>
            <consortium name="Mycorrhizal Genomics Consortium"/>
            <person name="Kohler A."/>
            <person name="Kuo A."/>
            <person name="Nagy L.G."/>
            <person name="Floudas D."/>
            <person name="Copeland A."/>
            <person name="Barry K.W."/>
            <person name="Cichocki N."/>
            <person name="Veneault-Fourrey C."/>
            <person name="LaButti K."/>
            <person name="Lindquist E.A."/>
            <person name="Lipzen A."/>
            <person name="Lundell T."/>
            <person name="Morin E."/>
            <person name="Murat C."/>
            <person name="Riley R."/>
            <person name="Ohm R."/>
            <person name="Sun H."/>
            <person name="Tunlid A."/>
            <person name="Henrissat B."/>
            <person name="Grigoriev I.V."/>
            <person name="Hibbett D.S."/>
            <person name="Martin F."/>
        </authorList>
    </citation>
    <scope>NUCLEOTIDE SEQUENCE [LARGE SCALE GENOMIC DNA]</scope>
    <source>
        <strain evidence="6">441</strain>
    </source>
</reference>
<dbReference type="InterPro" id="IPR021109">
    <property type="entry name" value="Peptidase_aspartic_dom_sf"/>
</dbReference>
<feature type="compositionally biased region" description="Basic and acidic residues" evidence="3">
    <location>
        <begin position="72"/>
        <end position="83"/>
    </location>
</feature>
<dbReference type="Gene3D" id="2.40.70.10">
    <property type="entry name" value="Acid Proteases"/>
    <property type="match status" value="1"/>
</dbReference>
<feature type="region of interest" description="Disordered" evidence="3">
    <location>
        <begin position="55"/>
        <end position="87"/>
    </location>
</feature>
<dbReference type="GO" id="GO:0008270">
    <property type="term" value="F:zinc ion binding"/>
    <property type="evidence" value="ECO:0007669"/>
    <property type="project" value="UniProtKB-KW"/>
</dbReference>
<dbReference type="AlphaFoldDB" id="A0A0C9YLF9"/>
<feature type="compositionally biased region" description="Acidic residues" evidence="3">
    <location>
        <begin position="136"/>
        <end position="154"/>
    </location>
</feature>
<keyword evidence="6" id="KW-1185">Reference proteome</keyword>
<dbReference type="Pfam" id="PF13650">
    <property type="entry name" value="Asp_protease_2"/>
    <property type="match status" value="1"/>
</dbReference>
<sequence>TPVGQSPRKDSGPPCQNIKCYCCGKEGHYANECNQKDTTSKDSKTGKARLFAAEVIEDDNANTTPETQEAEVPSHNEGDHEMLAEEEADANDKVIDIYGEYYDSDDDGEPIAYLGSMDAHNFDDEQICYARMDVEESTVEGDPTKEDEPDDEEASSGKNETEEVMANPWGIVNTIENEAMPPRADDHAWHYSERFGLTHVDDCQTCRIHRAHIIRDELAEVPSLIAARVVPHQLRRRSYDEGWDAREEAAGEALAPHVGYVLAEMNAAKNIINLALEHLGGVMDGSWPTVSVDRMHQTLLSLGRLVVRTCQAIHPRENDASTSALPSSRQMRTARTDIDRTGELLQGIWGAMTRNERLSRARESLSGEPHLYVDVETPAIPDRPTASGPPCPSSDETRRLMALHPTEETTRTFRYGMCTNSTITPRPTVPPQARACVIVKAQVNGCEALTMIDTGSTTNFMSPAFTTVAKLPTFTLASQLTLQLGCVGSHSKITHGSQTKLRLGAFTCDTYFDVANIDQYDCILGIPFLRSHGVRLKFDTNTIEVGGISVPAHTELDLSSSVENRP</sequence>
<dbReference type="SUPFAM" id="SSF50630">
    <property type="entry name" value="Acid proteases"/>
    <property type="match status" value="1"/>
</dbReference>
<reference evidence="5 6" key="1">
    <citation type="submission" date="2014-04" db="EMBL/GenBank/DDBJ databases">
        <authorList>
            <consortium name="DOE Joint Genome Institute"/>
            <person name="Kuo A."/>
            <person name="Kohler A."/>
            <person name="Costa M.D."/>
            <person name="Nagy L.G."/>
            <person name="Floudas D."/>
            <person name="Copeland A."/>
            <person name="Barry K.W."/>
            <person name="Cichocki N."/>
            <person name="Veneault-Fourrey C."/>
            <person name="LaButti K."/>
            <person name="Lindquist E.A."/>
            <person name="Lipzen A."/>
            <person name="Lundell T."/>
            <person name="Morin E."/>
            <person name="Murat C."/>
            <person name="Sun H."/>
            <person name="Tunlid A."/>
            <person name="Henrissat B."/>
            <person name="Grigoriev I.V."/>
            <person name="Hibbett D.S."/>
            <person name="Martin F."/>
            <person name="Nordberg H.P."/>
            <person name="Cantor M.N."/>
            <person name="Hua S.X."/>
        </authorList>
    </citation>
    <scope>NUCLEOTIDE SEQUENCE [LARGE SCALE GENOMIC DNA]</scope>
    <source>
        <strain evidence="5 6">441</strain>
    </source>
</reference>
<feature type="domain" description="CCHC-type" evidence="4">
    <location>
        <begin position="19"/>
        <end position="35"/>
    </location>
</feature>
<dbReference type="GO" id="GO:0003676">
    <property type="term" value="F:nucleic acid binding"/>
    <property type="evidence" value="ECO:0007669"/>
    <property type="project" value="InterPro"/>
</dbReference>